<dbReference type="InterPro" id="IPR050835">
    <property type="entry name" value="ABC_transporter_sub-D"/>
</dbReference>
<evidence type="ECO:0000313" key="5">
    <source>
        <dbReference type="EMBL" id="KAB7502836.1"/>
    </source>
</evidence>
<dbReference type="GO" id="GO:0007031">
    <property type="term" value="P:peroxisome organization"/>
    <property type="evidence" value="ECO:0007669"/>
    <property type="project" value="TreeGrafter"/>
</dbReference>
<dbReference type="Gene3D" id="3.40.50.300">
    <property type="entry name" value="P-loop containing nucleotide triphosphate hydrolases"/>
    <property type="match status" value="1"/>
</dbReference>
<sequence>MLTAKDDILSPGEMQRICFLRLFYHKPQYAFLDESTSGLSLEVEEYLYSVCLKYGITLVSVGHRRSILKFHKSLLYLFGDGTWNLESIEQDNFIIFLFRNDFVEIDVISSYGFKFFFCPIKSVEHNDISV</sequence>
<dbReference type="GO" id="GO:0006635">
    <property type="term" value="P:fatty acid beta-oxidation"/>
    <property type="evidence" value="ECO:0007669"/>
    <property type="project" value="TreeGrafter"/>
</dbReference>
<reference evidence="5 6" key="1">
    <citation type="journal article" date="2019" name="PLoS Biol.">
        <title>Sex chromosomes control vertical transmission of feminizing Wolbachia symbionts in an isopod.</title>
        <authorList>
            <person name="Becking T."/>
            <person name="Chebbi M.A."/>
            <person name="Giraud I."/>
            <person name="Moumen B."/>
            <person name="Laverre T."/>
            <person name="Caubet Y."/>
            <person name="Peccoud J."/>
            <person name="Gilbert C."/>
            <person name="Cordaux R."/>
        </authorList>
    </citation>
    <scope>NUCLEOTIDE SEQUENCE [LARGE SCALE GENOMIC DNA]</scope>
    <source>
        <strain evidence="5">ANa2</strain>
        <tissue evidence="5">Whole body excluding digestive tract and cuticle</tissue>
    </source>
</reference>
<keyword evidence="4" id="KW-0472">Membrane</keyword>
<evidence type="ECO:0000256" key="1">
    <source>
        <dbReference type="ARBA" id="ARBA00022448"/>
    </source>
</evidence>
<evidence type="ECO:0000313" key="6">
    <source>
        <dbReference type="Proteomes" id="UP000326759"/>
    </source>
</evidence>
<evidence type="ECO:0000256" key="3">
    <source>
        <dbReference type="ARBA" id="ARBA00022989"/>
    </source>
</evidence>
<dbReference type="PANTHER" id="PTHR11384">
    <property type="entry name" value="ATP-BINDING CASSETTE, SUB-FAMILY D MEMBER"/>
    <property type="match status" value="1"/>
</dbReference>
<keyword evidence="1" id="KW-0813">Transport</keyword>
<dbReference type="GO" id="GO:0005324">
    <property type="term" value="F:long-chain fatty acid transmembrane transporter activity"/>
    <property type="evidence" value="ECO:0007669"/>
    <property type="project" value="TreeGrafter"/>
</dbReference>
<protein>
    <submittedName>
        <fullName evidence="5">ATP-binding cassette sub-family D member 3</fullName>
    </submittedName>
</protein>
<dbReference type="GO" id="GO:0042626">
    <property type="term" value="F:ATPase-coupled transmembrane transporter activity"/>
    <property type="evidence" value="ECO:0007669"/>
    <property type="project" value="TreeGrafter"/>
</dbReference>
<evidence type="ECO:0000256" key="4">
    <source>
        <dbReference type="ARBA" id="ARBA00023136"/>
    </source>
</evidence>
<keyword evidence="5" id="KW-0547">Nucleotide-binding</keyword>
<organism evidence="5 6">
    <name type="scientific">Armadillidium nasatum</name>
    <dbReference type="NCBI Taxonomy" id="96803"/>
    <lineage>
        <taxon>Eukaryota</taxon>
        <taxon>Metazoa</taxon>
        <taxon>Ecdysozoa</taxon>
        <taxon>Arthropoda</taxon>
        <taxon>Crustacea</taxon>
        <taxon>Multicrustacea</taxon>
        <taxon>Malacostraca</taxon>
        <taxon>Eumalacostraca</taxon>
        <taxon>Peracarida</taxon>
        <taxon>Isopoda</taxon>
        <taxon>Oniscidea</taxon>
        <taxon>Crinocheta</taxon>
        <taxon>Armadillidiidae</taxon>
        <taxon>Armadillidium</taxon>
    </lineage>
</organism>
<accession>A0A5N5T8A5</accession>
<gene>
    <name evidence="5" type="primary">Abcd3</name>
    <name evidence="5" type="ORF">Anas_12127</name>
</gene>
<dbReference type="GO" id="GO:0015910">
    <property type="term" value="P:long-chain fatty acid import into peroxisome"/>
    <property type="evidence" value="ECO:0007669"/>
    <property type="project" value="TreeGrafter"/>
</dbReference>
<keyword evidence="5" id="KW-0067">ATP-binding</keyword>
<keyword evidence="2" id="KW-0812">Transmembrane</keyword>
<dbReference type="GO" id="GO:0005778">
    <property type="term" value="C:peroxisomal membrane"/>
    <property type="evidence" value="ECO:0007669"/>
    <property type="project" value="TreeGrafter"/>
</dbReference>
<evidence type="ECO:0000256" key="2">
    <source>
        <dbReference type="ARBA" id="ARBA00022692"/>
    </source>
</evidence>
<dbReference type="PANTHER" id="PTHR11384:SF59">
    <property type="entry name" value="LYSOSOMAL COBALAMIN TRANSPORTER ABCD4"/>
    <property type="match status" value="1"/>
</dbReference>
<comment type="caution">
    <text evidence="5">The sequence shown here is derived from an EMBL/GenBank/DDBJ whole genome shotgun (WGS) entry which is preliminary data.</text>
</comment>
<name>A0A5N5T8A5_9CRUS</name>
<keyword evidence="6" id="KW-1185">Reference proteome</keyword>
<dbReference type="OrthoDB" id="422637at2759"/>
<dbReference type="GO" id="GO:0042760">
    <property type="term" value="P:very long-chain fatty acid catabolic process"/>
    <property type="evidence" value="ECO:0007669"/>
    <property type="project" value="TreeGrafter"/>
</dbReference>
<proteinExistence type="predicted"/>
<dbReference type="AlphaFoldDB" id="A0A5N5T8A5"/>
<dbReference type="InterPro" id="IPR027417">
    <property type="entry name" value="P-loop_NTPase"/>
</dbReference>
<dbReference type="GO" id="GO:0005524">
    <property type="term" value="F:ATP binding"/>
    <property type="evidence" value="ECO:0007669"/>
    <property type="project" value="UniProtKB-KW"/>
</dbReference>
<dbReference type="Proteomes" id="UP000326759">
    <property type="component" value="Unassembled WGS sequence"/>
</dbReference>
<dbReference type="SUPFAM" id="SSF52540">
    <property type="entry name" value="P-loop containing nucleoside triphosphate hydrolases"/>
    <property type="match status" value="1"/>
</dbReference>
<dbReference type="EMBL" id="SEYY01006623">
    <property type="protein sequence ID" value="KAB7502836.1"/>
    <property type="molecule type" value="Genomic_DNA"/>
</dbReference>
<keyword evidence="3" id="KW-1133">Transmembrane helix</keyword>